<sequence length="201" mass="22043">MKATLPLRTALFANAVFSTICGLIMFACPEFFGTLIGLQALLVFRLIGCGLLLFAADLLHQATRPRLETWRALYASGADFLWVISSLLGLLLFSRLFSETGVAVVLAVAGVVPIFGVWQMWGIDRAHRAENPALHRHCLVVHAEATPVNMWEVISRLGAIQKYSPSLVKSEILNGKAPGIGAVRRCADQSWQVLVRRVCCL</sequence>
<dbReference type="InParanoid" id="U5DAI5"/>
<accession>U5DAI5</accession>
<feature type="transmembrane region" description="Helical" evidence="1">
    <location>
        <begin position="72"/>
        <end position="94"/>
    </location>
</feature>
<dbReference type="eggNOG" id="COG2867">
    <property type="taxonomic scope" value="Bacteria"/>
</dbReference>
<keyword evidence="1" id="KW-0472">Membrane</keyword>
<feature type="transmembrane region" description="Helical" evidence="1">
    <location>
        <begin position="38"/>
        <end position="60"/>
    </location>
</feature>
<dbReference type="PROSITE" id="PS51257">
    <property type="entry name" value="PROKAR_LIPOPROTEIN"/>
    <property type="match status" value="1"/>
</dbReference>
<evidence type="ECO:0000313" key="2">
    <source>
        <dbReference type="EMBL" id="ERN41578.1"/>
    </source>
</evidence>
<gene>
    <name evidence="2" type="ORF">KR51_00017970</name>
</gene>
<dbReference type="AlphaFoldDB" id="U5DAI5"/>
<dbReference type="InterPro" id="IPR023393">
    <property type="entry name" value="START-like_dom_sf"/>
</dbReference>
<evidence type="ECO:0000256" key="1">
    <source>
        <dbReference type="SAM" id="Phobius"/>
    </source>
</evidence>
<organism evidence="2 3">
    <name type="scientific">Rubidibacter lacunae KORDI 51-2</name>
    <dbReference type="NCBI Taxonomy" id="582515"/>
    <lineage>
        <taxon>Bacteria</taxon>
        <taxon>Bacillati</taxon>
        <taxon>Cyanobacteriota</taxon>
        <taxon>Cyanophyceae</taxon>
        <taxon>Oscillatoriophycideae</taxon>
        <taxon>Chroococcales</taxon>
        <taxon>Aphanothecaceae</taxon>
        <taxon>Rubidibacter</taxon>
    </lineage>
</organism>
<name>U5DAI5_9CHRO</name>
<feature type="transmembrane region" description="Helical" evidence="1">
    <location>
        <begin position="12"/>
        <end position="32"/>
    </location>
</feature>
<reference evidence="2 3" key="1">
    <citation type="submission" date="2013-05" db="EMBL/GenBank/DDBJ databases">
        <title>Draft genome sequence of Rubidibacter lacunae KORDI 51-2.</title>
        <authorList>
            <person name="Choi D.H."/>
            <person name="Noh J.H."/>
            <person name="Kwon K.-K."/>
            <person name="Lee J.-H."/>
            <person name="Ryu J.-Y."/>
        </authorList>
    </citation>
    <scope>NUCLEOTIDE SEQUENCE [LARGE SCALE GENOMIC DNA]</scope>
    <source>
        <strain evidence="2 3">KORDI 51-2</strain>
    </source>
</reference>
<proteinExistence type="predicted"/>
<feature type="transmembrane region" description="Helical" evidence="1">
    <location>
        <begin position="100"/>
        <end position="118"/>
    </location>
</feature>
<keyword evidence="3" id="KW-1185">Reference proteome</keyword>
<protein>
    <submittedName>
        <fullName evidence="2">Uncharacterized protein</fullName>
    </submittedName>
</protein>
<dbReference type="Gene3D" id="3.30.530.20">
    <property type="match status" value="1"/>
</dbReference>
<keyword evidence="1" id="KW-1133">Transmembrane helix</keyword>
<dbReference type="STRING" id="582515.KR51_00017970"/>
<dbReference type="Proteomes" id="UP000016960">
    <property type="component" value="Unassembled WGS sequence"/>
</dbReference>
<dbReference type="EMBL" id="ASSJ01000047">
    <property type="protein sequence ID" value="ERN41578.1"/>
    <property type="molecule type" value="Genomic_DNA"/>
</dbReference>
<comment type="caution">
    <text evidence="2">The sequence shown here is derived from an EMBL/GenBank/DDBJ whole genome shotgun (WGS) entry which is preliminary data.</text>
</comment>
<evidence type="ECO:0000313" key="3">
    <source>
        <dbReference type="Proteomes" id="UP000016960"/>
    </source>
</evidence>
<keyword evidence="1" id="KW-0812">Transmembrane</keyword>